<gene>
    <name evidence="2" type="ORF">HCU73_13645</name>
</gene>
<evidence type="ECO:0000313" key="3">
    <source>
        <dbReference type="Proteomes" id="UP000526408"/>
    </source>
</evidence>
<proteinExistence type="predicted"/>
<dbReference type="SMART" id="SM00886">
    <property type="entry name" value="Dabb"/>
    <property type="match status" value="1"/>
</dbReference>
<organism evidence="2 3">
    <name type="scientific">Roseicyclus persicicus</name>
    <dbReference type="NCBI Taxonomy" id="2650661"/>
    <lineage>
        <taxon>Bacteria</taxon>
        <taxon>Pseudomonadati</taxon>
        <taxon>Pseudomonadota</taxon>
        <taxon>Alphaproteobacteria</taxon>
        <taxon>Rhodobacterales</taxon>
        <taxon>Roseobacteraceae</taxon>
        <taxon>Roseicyclus</taxon>
    </lineage>
</organism>
<dbReference type="InterPro" id="IPR011008">
    <property type="entry name" value="Dimeric_a/b-barrel"/>
</dbReference>
<dbReference type="RefSeq" id="WP_168624010.1">
    <property type="nucleotide sequence ID" value="NZ_JAAZQQ010000004.1"/>
</dbReference>
<dbReference type="InterPro" id="IPR013097">
    <property type="entry name" value="Dabb"/>
</dbReference>
<keyword evidence="3" id="KW-1185">Reference proteome</keyword>
<protein>
    <submittedName>
        <fullName evidence="2">Dabb family protein</fullName>
    </submittedName>
</protein>
<feature type="domain" description="Stress-response A/B barrel" evidence="1">
    <location>
        <begin position="2"/>
        <end position="100"/>
    </location>
</feature>
<evidence type="ECO:0000313" key="2">
    <source>
        <dbReference type="EMBL" id="NKX45634.1"/>
    </source>
</evidence>
<reference evidence="2 3" key="1">
    <citation type="submission" date="2020-04" db="EMBL/GenBank/DDBJ databases">
        <authorList>
            <person name="Yoon J."/>
        </authorList>
    </citation>
    <scope>NUCLEOTIDE SEQUENCE [LARGE SCALE GENOMIC DNA]</scope>
    <source>
        <strain evidence="2 3">KMU-115</strain>
    </source>
</reference>
<dbReference type="Pfam" id="PF07876">
    <property type="entry name" value="Dabb"/>
    <property type="match status" value="1"/>
</dbReference>
<dbReference type="SUPFAM" id="SSF54909">
    <property type="entry name" value="Dimeric alpha+beta barrel"/>
    <property type="match status" value="1"/>
</dbReference>
<evidence type="ECO:0000259" key="1">
    <source>
        <dbReference type="PROSITE" id="PS51502"/>
    </source>
</evidence>
<dbReference type="PROSITE" id="PS51502">
    <property type="entry name" value="S_R_A_B_BARREL"/>
    <property type="match status" value="1"/>
</dbReference>
<comment type="caution">
    <text evidence="2">The sequence shown here is derived from an EMBL/GenBank/DDBJ whole genome shotgun (WGS) entry which is preliminary data.</text>
</comment>
<accession>A0A7X6H1J6</accession>
<dbReference type="Proteomes" id="UP000526408">
    <property type="component" value="Unassembled WGS sequence"/>
</dbReference>
<dbReference type="Gene3D" id="3.30.70.100">
    <property type="match status" value="1"/>
</dbReference>
<dbReference type="AlphaFoldDB" id="A0A7X6H1J6"/>
<sequence>MLHHIVLMDPDGPEGLARIEAAMPILAAVCDALPGASHFTHGPNRDFEGKSARYAYGFSVFFTDRAAHLAYKAHPDHVRAGGMLVAASKGGHAGIFVADLEL</sequence>
<name>A0A7X6H1J6_9RHOB</name>
<dbReference type="EMBL" id="JAAZQQ010000004">
    <property type="protein sequence ID" value="NKX45634.1"/>
    <property type="molecule type" value="Genomic_DNA"/>
</dbReference>